<protein>
    <submittedName>
        <fullName evidence="2">Uncharacterized protein</fullName>
    </submittedName>
</protein>
<dbReference type="EMBL" id="MZ089806">
    <property type="protein sequence ID" value="QXN75287.1"/>
    <property type="molecule type" value="Genomic_DNA"/>
</dbReference>
<sequence length="111" mass="12448">MIIRKTKCKLPKRWNNETEFEEGERIETKISRVLENNEPIEDGAPEIYTPKNEGVIAAYNIRTDRWEIAQEAMSKIYAEQIAKAKNYGKKNESAAAEPAATESAATESAAS</sequence>
<feature type="compositionally biased region" description="Low complexity" evidence="1">
    <location>
        <begin position="93"/>
        <end position="111"/>
    </location>
</feature>
<organism evidence="2">
    <name type="scientific">Microvirus mar60</name>
    <dbReference type="NCBI Taxonomy" id="2851197"/>
    <lineage>
        <taxon>Viruses</taxon>
        <taxon>Monodnaviria</taxon>
        <taxon>Sangervirae</taxon>
        <taxon>Phixviricota</taxon>
        <taxon>Malgrandaviricetes</taxon>
        <taxon>Petitvirales</taxon>
        <taxon>Microviridae</taxon>
    </lineage>
</organism>
<feature type="region of interest" description="Disordered" evidence="1">
    <location>
        <begin position="87"/>
        <end position="111"/>
    </location>
</feature>
<reference evidence="2" key="1">
    <citation type="submission" date="2021-04" db="EMBL/GenBank/DDBJ databases">
        <title>Genomes of microviruses identified in yellow-bellied marmot fecal samples.</title>
        <authorList>
            <person name="Varsani A."/>
            <person name="Kraberger S."/>
            <person name="Chatterjee A."/>
            <person name="Richet C."/>
            <person name="Fontenele R.S."/>
            <person name="Schmidlin K."/>
            <person name="Blumstein D.T."/>
        </authorList>
    </citation>
    <scope>NUCLEOTIDE SEQUENCE</scope>
    <source>
        <strain evidence="2">Mar60</strain>
    </source>
</reference>
<proteinExistence type="predicted"/>
<name>A0A8F5MJ71_9VIRU</name>
<accession>A0A8F5MJ71</accession>
<evidence type="ECO:0000313" key="2">
    <source>
        <dbReference type="EMBL" id="QXN75287.1"/>
    </source>
</evidence>
<evidence type="ECO:0000256" key="1">
    <source>
        <dbReference type="SAM" id="MobiDB-lite"/>
    </source>
</evidence>